<feature type="transmembrane region" description="Helical" evidence="8">
    <location>
        <begin position="882"/>
        <end position="902"/>
    </location>
</feature>
<keyword evidence="5 8" id="KW-0812">Transmembrane</keyword>
<dbReference type="GO" id="GO:0005886">
    <property type="term" value="C:plasma membrane"/>
    <property type="evidence" value="ECO:0007669"/>
    <property type="project" value="UniProtKB-SubCell"/>
</dbReference>
<gene>
    <name evidence="9" type="ORF">CK498_04395</name>
</gene>
<organism evidence="9 10">
    <name type="scientific">Halomonas salipaludis</name>
    <dbReference type="NCBI Taxonomy" id="2032625"/>
    <lineage>
        <taxon>Bacteria</taxon>
        <taxon>Pseudomonadati</taxon>
        <taxon>Pseudomonadota</taxon>
        <taxon>Gammaproteobacteria</taxon>
        <taxon>Oceanospirillales</taxon>
        <taxon>Halomonadaceae</taxon>
        <taxon>Halomonas</taxon>
    </lineage>
</organism>
<dbReference type="EMBL" id="NSKB01000002">
    <property type="protein sequence ID" value="PAU77984.1"/>
    <property type="molecule type" value="Genomic_DNA"/>
</dbReference>
<dbReference type="Gene3D" id="3.30.2090.10">
    <property type="entry name" value="Multidrug efflux transporter AcrB TolC docking domain, DN and DC subdomains"/>
    <property type="match status" value="2"/>
</dbReference>
<keyword evidence="3" id="KW-1003">Cell membrane</keyword>
<feature type="transmembrane region" description="Helical" evidence="8">
    <location>
        <begin position="359"/>
        <end position="379"/>
    </location>
</feature>
<dbReference type="GO" id="GO:0042910">
    <property type="term" value="F:xenobiotic transmembrane transporter activity"/>
    <property type="evidence" value="ECO:0007669"/>
    <property type="project" value="TreeGrafter"/>
</dbReference>
<keyword evidence="2" id="KW-0813">Transport</keyword>
<evidence type="ECO:0000256" key="2">
    <source>
        <dbReference type="ARBA" id="ARBA00022448"/>
    </source>
</evidence>
<feature type="transmembrane region" description="Helical" evidence="8">
    <location>
        <begin position="12"/>
        <end position="29"/>
    </location>
</feature>
<dbReference type="SUPFAM" id="SSF82866">
    <property type="entry name" value="Multidrug efflux transporter AcrB transmembrane domain"/>
    <property type="match status" value="2"/>
</dbReference>
<evidence type="ECO:0000256" key="5">
    <source>
        <dbReference type="ARBA" id="ARBA00022692"/>
    </source>
</evidence>
<comment type="caution">
    <text evidence="9">The sequence shown here is derived from an EMBL/GenBank/DDBJ whole genome shotgun (WGS) entry which is preliminary data.</text>
</comment>
<dbReference type="Gene3D" id="3.30.70.1440">
    <property type="entry name" value="Multidrug efflux transporter AcrB pore domain"/>
    <property type="match status" value="1"/>
</dbReference>
<keyword evidence="4" id="KW-0997">Cell inner membrane</keyword>
<comment type="subcellular location">
    <subcellularLocation>
        <location evidence="1">Cell inner membrane</location>
        <topology evidence="1">Multi-pass membrane protein</topology>
    </subcellularLocation>
</comment>
<dbReference type="Gene3D" id="3.30.70.1430">
    <property type="entry name" value="Multidrug efflux transporter AcrB pore domain"/>
    <property type="match status" value="2"/>
</dbReference>
<dbReference type="Gene3D" id="1.20.1640.10">
    <property type="entry name" value="Multidrug efflux transporter AcrB transmembrane domain"/>
    <property type="match status" value="2"/>
</dbReference>
<dbReference type="OrthoDB" id="9757904at2"/>
<feature type="transmembrane region" description="Helical" evidence="8">
    <location>
        <begin position="855"/>
        <end position="875"/>
    </location>
</feature>
<dbReference type="SUPFAM" id="SSF82714">
    <property type="entry name" value="Multidrug efflux transporter AcrB TolC docking domain, DN and DC subdomains"/>
    <property type="match status" value="2"/>
</dbReference>
<dbReference type="SUPFAM" id="SSF82693">
    <property type="entry name" value="Multidrug efflux transporter AcrB pore domain, PN1, PN2, PC1 and PC2 subdomains"/>
    <property type="match status" value="3"/>
</dbReference>
<protein>
    <submittedName>
        <fullName evidence="9">Multidrug transporter AcrB</fullName>
    </submittedName>
</protein>
<dbReference type="InterPro" id="IPR027463">
    <property type="entry name" value="AcrB_DN_DC_subdom"/>
</dbReference>
<sequence>MRLSDVSVQRPVLATVLALLIVAFGFLALERLPLQEYPSIDPPVVSIDTRYPGASASVVETRITQVLEDRIAGVEGIQLITSSSEDGRSRINIEFGLEMDIDAAANDIRDRISGALRNLPDEADPPEVQKADSSEDVILWLSLSGEDYSIPELTDYANRYLVDRFSVQPGVARVRVGGGRDYAMRVWLDRNALAARDLTAGDVENALRAENVELPAGSIESDERQFVVRLPRSFATPDNFRALALSRSDDYIVRLGDVARIEIGSVEDRSVFRANGVPLVGLGMIKQSTANVLEVSQGVTAEMQRLQDTLPEGMELSMNFDSSVFVSGAIQQVVITLFIAMGLVVVVIFMFLGNLRTTLVPAVTVPIALIGAFIALAALGFSINLLTLLALVLAIGLIVDDAIVVLENINRRMQAYGETPLVAAFRGTRQIAFAVIATTLVLIAVFVPLSMLQGDIGRLFSEFALTLAAAVAISSLLALTLTPMMASKILSPNMHEGRLAHAVQTLLEFSQRLYRRMLLTVLKLRLLVLALFIALVAGTGWLASVLPNEYTPQEDRGNFIILVNGPEGATFDYIMDYMDEIESRLEPMVESGELERVVIRAPRGFGNIENFNNGFVIVNMADWGSRRSAWEIMDEVRAKLRDLPGVTASPVMRQGFGQRIQKPVQFVLGGGTYEELAEWRDMMFEHIREHNPRLTALDSNYQETQPQLRVDIDYERAASLGVTVTEIGRTLETLLGGRNVTRYVDDGEEYDVILEGDRSAQRSARALDNIQVRSQRSGELIPLASLVTLTDFAGPSTLSRFNRVRSITLEANLAGGYPLGEALDYLQQTADEILPAEAQTDVDGPSRDFQEASGATTFLLLLGALVVFLVLAAQFESFVHPFVIMLTVPLAMSGALLGLFLTGQSLNIYSQVGLVMLIGLAAKNGILIVEFVNQLRDQGVAFQEALVDAAVTRLRPILMTAVTTMAGSVPLIIGSGAGAETRLVIGTVIMCGVAAATLFTLFVVPVAYDLLARNTGSPGDVQRRLQREMDDHHTVAADTH</sequence>
<evidence type="ECO:0000256" key="1">
    <source>
        <dbReference type="ARBA" id="ARBA00004429"/>
    </source>
</evidence>
<evidence type="ECO:0000256" key="4">
    <source>
        <dbReference type="ARBA" id="ARBA00022519"/>
    </source>
</evidence>
<dbReference type="PANTHER" id="PTHR32063">
    <property type="match status" value="1"/>
</dbReference>
<feature type="transmembrane region" description="Helical" evidence="8">
    <location>
        <begin position="431"/>
        <end position="451"/>
    </location>
</feature>
<dbReference type="Pfam" id="PF00873">
    <property type="entry name" value="ACR_tran"/>
    <property type="match status" value="1"/>
</dbReference>
<evidence type="ECO:0000256" key="3">
    <source>
        <dbReference type="ARBA" id="ARBA00022475"/>
    </source>
</evidence>
<dbReference type="FunFam" id="1.20.1640.10:FF:000001">
    <property type="entry name" value="Efflux pump membrane transporter"/>
    <property type="match status" value="1"/>
</dbReference>
<reference evidence="9 10" key="1">
    <citation type="submission" date="2017-08" db="EMBL/GenBank/DDBJ databases">
        <title>Halomonas alkalisoli sp. nov., isolated from saline alkaline soil.</title>
        <authorList>
            <person name="Wang D."/>
            <person name="Zhang G."/>
        </authorList>
    </citation>
    <scope>NUCLEOTIDE SEQUENCE [LARGE SCALE GENOMIC DNA]</scope>
    <source>
        <strain evidence="9 10">WRN001</strain>
    </source>
</reference>
<feature type="transmembrane region" description="Helical" evidence="8">
    <location>
        <begin position="524"/>
        <end position="543"/>
    </location>
</feature>
<dbReference type="AlphaFoldDB" id="A0A2A2EZT7"/>
<accession>A0A2A2EZT7</accession>
<feature type="transmembrane region" description="Helical" evidence="8">
    <location>
        <begin position="333"/>
        <end position="352"/>
    </location>
</feature>
<feature type="transmembrane region" description="Helical" evidence="8">
    <location>
        <begin position="983"/>
        <end position="1008"/>
    </location>
</feature>
<feature type="transmembrane region" description="Helical" evidence="8">
    <location>
        <begin position="463"/>
        <end position="486"/>
    </location>
</feature>
<dbReference type="PANTHER" id="PTHR32063:SF14">
    <property type="entry name" value="BLL4319 PROTEIN"/>
    <property type="match status" value="1"/>
</dbReference>
<keyword evidence="7 8" id="KW-0472">Membrane</keyword>
<dbReference type="InterPro" id="IPR001036">
    <property type="entry name" value="Acrflvin-R"/>
</dbReference>
<evidence type="ECO:0000313" key="9">
    <source>
        <dbReference type="EMBL" id="PAU77984.1"/>
    </source>
</evidence>
<dbReference type="Gene3D" id="3.30.70.1320">
    <property type="entry name" value="Multidrug efflux transporter AcrB pore domain like"/>
    <property type="match status" value="1"/>
</dbReference>
<proteinExistence type="predicted"/>
<feature type="transmembrane region" description="Helical" evidence="8">
    <location>
        <begin position="908"/>
        <end position="929"/>
    </location>
</feature>
<keyword evidence="10" id="KW-1185">Reference proteome</keyword>
<evidence type="ECO:0000313" key="10">
    <source>
        <dbReference type="Proteomes" id="UP000217771"/>
    </source>
</evidence>
<evidence type="ECO:0000256" key="7">
    <source>
        <dbReference type="ARBA" id="ARBA00023136"/>
    </source>
</evidence>
<evidence type="ECO:0000256" key="6">
    <source>
        <dbReference type="ARBA" id="ARBA00022989"/>
    </source>
</evidence>
<dbReference type="PRINTS" id="PR00702">
    <property type="entry name" value="ACRIFLAVINRP"/>
</dbReference>
<feature type="transmembrane region" description="Helical" evidence="8">
    <location>
        <begin position="957"/>
        <end position="977"/>
    </location>
</feature>
<dbReference type="RefSeq" id="WP_095619663.1">
    <property type="nucleotide sequence ID" value="NZ_NSKB01000002.1"/>
</dbReference>
<dbReference type="Proteomes" id="UP000217771">
    <property type="component" value="Unassembled WGS sequence"/>
</dbReference>
<name>A0A2A2EZT7_9GAMM</name>
<feature type="transmembrane region" description="Helical" evidence="8">
    <location>
        <begin position="385"/>
        <end position="406"/>
    </location>
</feature>
<keyword evidence="6 8" id="KW-1133">Transmembrane helix</keyword>
<evidence type="ECO:0000256" key="8">
    <source>
        <dbReference type="SAM" id="Phobius"/>
    </source>
</evidence>